<feature type="domain" description="Heat-inducible transcription repressor HrcA C-terminal" evidence="6">
    <location>
        <begin position="114"/>
        <end position="331"/>
    </location>
</feature>
<keyword evidence="4 5" id="KW-0804">Transcription</keyword>
<proteinExistence type="inferred from homology"/>
<evidence type="ECO:0000256" key="3">
    <source>
        <dbReference type="ARBA" id="ARBA00023016"/>
    </source>
</evidence>
<dbReference type="SUPFAM" id="SSF55781">
    <property type="entry name" value="GAF domain-like"/>
    <property type="match status" value="1"/>
</dbReference>
<evidence type="ECO:0000259" key="7">
    <source>
        <dbReference type="Pfam" id="PF03444"/>
    </source>
</evidence>
<comment type="similarity">
    <text evidence="5">Belongs to the HrcA family.</text>
</comment>
<dbReference type="InterPro" id="IPR023120">
    <property type="entry name" value="WHTH_transcript_rep_HrcA_IDD"/>
</dbReference>
<evidence type="ECO:0000313" key="8">
    <source>
        <dbReference type="EMBL" id="CUN99999.1"/>
    </source>
</evidence>
<feature type="domain" description="Winged helix-turn-helix transcription repressor HrcA DNA-binding" evidence="7">
    <location>
        <begin position="17"/>
        <end position="81"/>
    </location>
</feature>
<reference evidence="8 9" key="1">
    <citation type="submission" date="2015-09" db="EMBL/GenBank/DDBJ databases">
        <authorList>
            <consortium name="Pathogen Informatics"/>
        </authorList>
    </citation>
    <scope>NUCLEOTIDE SEQUENCE [LARGE SCALE GENOMIC DNA]</scope>
    <source>
        <strain evidence="8 9">2789STDY5834858</strain>
    </source>
</reference>
<dbReference type="InterPro" id="IPR005104">
    <property type="entry name" value="WHTH_HrcA_DNA-bd"/>
</dbReference>
<evidence type="ECO:0000256" key="1">
    <source>
        <dbReference type="ARBA" id="ARBA00022491"/>
    </source>
</evidence>
<evidence type="ECO:0000256" key="4">
    <source>
        <dbReference type="ARBA" id="ARBA00023163"/>
    </source>
</evidence>
<dbReference type="Pfam" id="PF01628">
    <property type="entry name" value="HrcA"/>
    <property type="match status" value="1"/>
</dbReference>
<dbReference type="InterPro" id="IPR021153">
    <property type="entry name" value="HrcA_C"/>
</dbReference>
<keyword evidence="1 5" id="KW-0678">Repressor</keyword>
<dbReference type="InterPro" id="IPR036390">
    <property type="entry name" value="WH_DNA-bd_sf"/>
</dbReference>
<evidence type="ECO:0000259" key="6">
    <source>
        <dbReference type="Pfam" id="PF01628"/>
    </source>
</evidence>
<organism evidence="8 9">
    <name type="scientific">Sarcina ventriculi</name>
    <name type="common">Clostridium ventriculi</name>
    <dbReference type="NCBI Taxonomy" id="1267"/>
    <lineage>
        <taxon>Bacteria</taxon>
        <taxon>Bacillati</taxon>
        <taxon>Bacillota</taxon>
        <taxon>Clostridia</taxon>
        <taxon>Eubacteriales</taxon>
        <taxon>Clostridiaceae</taxon>
        <taxon>Sarcina</taxon>
    </lineage>
</organism>
<comment type="caution">
    <text evidence="8">The sequence shown here is derived from an EMBL/GenBank/DDBJ whole genome shotgun (WGS) entry which is preliminary data.</text>
</comment>
<keyword evidence="2 5" id="KW-0805">Transcription regulation</keyword>
<dbReference type="Gene3D" id="3.30.450.40">
    <property type="match status" value="1"/>
</dbReference>
<evidence type="ECO:0000313" key="9">
    <source>
        <dbReference type="Proteomes" id="UP000095488"/>
    </source>
</evidence>
<dbReference type="PIRSF" id="PIRSF005485">
    <property type="entry name" value="HrcA"/>
    <property type="match status" value="1"/>
</dbReference>
<dbReference type="Gene3D" id="1.10.10.10">
    <property type="entry name" value="Winged helix-like DNA-binding domain superfamily/Winged helix DNA-binding domain"/>
    <property type="match status" value="1"/>
</dbReference>
<keyword evidence="9" id="KW-1185">Reference proteome</keyword>
<comment type="function">
    <text evidence="5">Negative regulator of class I heat shock genes (grpE-dnaK-dnaJ and groELS operons). Prevents heat-shock induction of these operons.</text>
</comment>
<dbReference type="PANTHER" id="PTHR34824:SF1">
    <property type="entry name" value="HEAT-INDUCIBLE TRANSCRIPTION REPRESSOR HRCA"/>
    <property type="match status" value="1"/>
</dbReference>
<dbReference type="HAMAP" id="MF_00081">
    <property type="entry name" value="HrcA"/>
    <property type="match status" value="1"/>
</dbReference>
<protein>
    <recommendedName>
        <fullName evidence="5">Heat-inducible transcription repressor HrcA</fullName>
    </recommendedName>
</protein>
<dbReference type="PANTHER" id="PTHR34824">
    <property type="entry name" value="HEAT-INDUCIBLE TRANSCRIPTION REPRESSOR HRCA"/>
    <property type="match status" value="1"/>
</dbReference>
<gene>
    <name evidence="5 8" type="primary">hrcA</name>
    <name evidence="8" type="ORF">ERS852473_01628</name>
</gene>
<dbReference type="Proteomes" id="UP000095488">
    <property type="component" value="Unassembled WGS sequence"/>
</dbReference>
<name>A0ABM9UQZ9_SARVE</name>
<sequence length="348" mass="39133">MSANKRGEIVIDERKLKILQAIVNDYINTGEPVGSRTIAKKHDLGISSATIRNEMADLEEMGFLEQPHSSSGRIPSSKGYRLYVDRIMEYEKLSLDEESMITKAVLDGALYEIDKILKQAGTLLSELTNLTCLVTPPSMQKSYIKSIQLVPIDGNDMICILLTDSGVIKNNVIKVNNIPSLEVLNYISQVLNRRLKNLTIEQINLQVINDLRNDLVGYENIFNALIPTLYESLKDDESSKVFMEGTTNLLDYPEYSDIEKAKKILSLLYDKDSIEKLIDSDENITIKIGDENFIPEAKECSVISASYYLDNKPIGSIALIGPRRINYSRVISVMTGVMKKLNDALEQR</sequence>
<dbReference type="NCBIfam" id="TIGR00331">
    <property type="entry name" value="hrcA"/>
    <property type="match status" value="1"/>
</dbReference>
<keyword evidence="3 5" id="KW-0346">Stress response</keyword>
<dbReference type="EMBL" id="CYZR01000005">
    <property type="protein sequence ID" value="CUN99999.1"/>
    <property type="molecule type" value="Genomic_DNA"/>
</dbReference>
<evidence type="ECO:0000256" key="5">
    <source>
        <dbReference type="HAMAP-Rule" id="MF_00081"/>
    </source>
</evidence>
<dbReference type="Pfam" id="PF03444">
    <property type="entry name" value="WHD_HrcA"/>
    <property type="match status" value="1"/>
</dbReference>
<evidence type="ECO:0000256" key="2">
    <source>
        <dbReference type="ARBA" id="ARBA00023015"/>
    </source>
</evidence>
<dbReference type="InterPro" id="IPR029016">
    <property type="entry name" value="GAF-like_dom_sf"/>
</dbReference>
<dbReference type="InterPro" id="IPR002571">
    <property type="entry name" value="HrcA"/>
</dbReference>
<accession>A0ABM9UQZ9</accession>
<dbReference type="SUPFAM" id="SSF46785">
    <property type="entry name" value="Winged helix' DNA-binding domain"/>
    <property type="match status" value="1"/>
</dbReference>
<dbReference type="InterPro" id="IPR036388">
    <property type="entry name" value="WH-like_DNA-bd_sf"/>
</dbReference>
<dbReference type="Gene3D" id="3.30.390.60">
    <property type="entry name" value="Heat-inducible transcription repressor hrca homolog, domain 3"/>
    <property type="match status" value="1"/>
</dbReference>